<evidence type="ECO:0000313" key="6">
    <source>
        <dbReference type="Proteomes" id="UP001167160"/>
    </source>
</evidence>
<evidence type="ECO:0000313" key="5">
    <source>
        <dbReference type="EMBL" id="MCM2579388.1"/>
    </source>
</evidence>
<feature type="chain" id="PRO_5047332366" evidence="4">
    <location>
        <begin position="21"/>
        <end position="431"/>
    </location>
</feature>
<comment type="caution">
    <text evidence="5">The sequence shown here is derived from an EMBL/GenBank/DDBJ whole genome shotgun (WGS) entry which is preliminary data.</text>
</comment>
<evidence type="ECO:0000256" key="1">
    <source>
        <dbReference type="ARBA" id="ARBA00008520"/>
    </source>
</evidence>
<gene>
    <name evidence="5" type="ORF">M1E25_18895</name>
</gene>
<keyword evidence="6" id="KW-1185">Reference proteome</keyword>
<dbReference type="Gene3D" id="3.40.190.10">
    <property type="entry name" value="Periplasmic binding protein-like II"/>
    <property type="match status" value="2"/>
</dbReference>
<feature type="signal peptide" evidence="4">
    <location>
        <begin position="1"/>
        <end position="20"/>
    </location>
</feature>
<dbReference type="InterPro" id="IPR006059">
    <property type="entry name" value="SBP"/>
</dbReference>
<dbReference type="Pfam" id="PF13416">
    <property type="entry name" value="SBP_bac_8"/>
    <property type="match status" value="1"/>
</dbReference>
<accession>A0ABT0XA33</accession>
<dbReference type="PROSITE" id="PS51257">
    <property type="entry name" value="PROKAR_LIPOPROTEIN"/>
    <property type="match status" value="1"/>
</dbReference>
<evidence type="ECO:0000256" key="4">
    <source>
        <dbReference type="SAM" id="SignalP"/>
    </source>
</evidence>
<organism evidence="5 6">
    <name type="scientific">Streptomyces meridianus</name>
    <dbReference type="NCBI Taxonomy" id="2938945"/>
    <lineage>
        <taxon>Bacteria</taxon>
        <taxon>Bacillati</taxon>
        <taxon>Actinomycetota</taxon>
        <taxon>Actinomycetes</taxon>
        <taxon>Kitasatosporales</taxon>
        <taxon>Streptomycetaceae</taxon>
        <taxon>Streptomyces</taxon>
    </lineage>
</organism>
<evidence type="ECO:0000256" key="2">
    <source>
        <dbReference type="ARBA" id="ARBA00022448"/>
    </source>
</evidence>
<name>A0ABT0XA33_9ACTN</name>
<dbReference type="Proteomes" id="UP001167160">
    <property type="component" value="Unassembled WGS sequence"/>
</dbReference>
<dbReference type="RefSeq" id="WP_251417168.1">
    <property type="nucleotide sequence ID" value="NZ_JAMQGM010000039.1"/>
</dbReference>
<proteinExistence type="inferred from homology"/>
<reference evidence="5" key="1">
    <citation type="journal article" date="2023" name="Int. J. Syst. Evol. Microbiol.">
        <title>Streptomyces meridianus sp. nov. isolated from brackish water of the Tagus estuary in Alcochete, Portugal.</title>
        <authorList>
            <person name="Santos J.D.N."/>
            <person name="Klimek D."/>
            <person name="Calusinska M."/>
            <person name="Lobo Da Cunha A."/>
            <person name="Catita J."/>
            <person name="Goncalves H."/>
            <person name="Gonzalez I."/>
            <person name="Reyes F."/>
            <person name="Lage O.M."/>
        </authorList>
    </citation>
    <scope>NUCLEOTIDE SEQUENCE</scope>
    <source>
        <strain evidence="5">MTZ3.1</strain>
    </source>
</reference>
<sequence>MRRGISVAAVAGVLALTATACGGNDTGNGGSKAAKDPGSVSGSITWWDTSNEAEAPAYEKLVADFEKKYPKIDVKRVAVPFDQAQQKFKTAAQAKKGAPDVLRAEVGWTPGFAQLGYLAPLDGTPALDKADDYLEGPLEGARMNGKTYAVPQVTDTLALLYNKEILKKAGITEPPKTWAEIEAASKKIESKAKGVKATYVNPDSYFAWPFLYGEGTDMIDVDKKKITINSPEAVKGVKEAVSLIKSGAAGKPDTTEGYNNMQAQMASGKLAMIVNGPWATADILKGSAFKGNEDNLGIAPIPGGTKGSGAPTGGHNLAVYAASKNVDASYLFVRFLNSAENQAKVAVANNTLPTRTSAYTDKVTADPVRAAFKGALDSAKPRPAHAATGDLFADLAQNYAKILSGSVTVEEGLDATAQAWKKKYLKDYSVQ</sequence>
<dbReference type="PANTHER" id="PTHR30061:SF50">
    <property type="entry name" value="MALTOSE_MALTODEXTRIN-BINDING PERIPLASMIC PROTEIN"/>
    <property type="match status" value="1"/>
</dbReference>
<keyword evidence="2" id="KW-0813">Transport</keyword>
<keyword evidence="3 4" id="KW-0732">Signal</keyword>
<evidence type="ECO:0000256" key="3">
    <source>
        <dbReference type="ARBA" id="ARBA00022729"/>
    </source>
</evidence>
<protein>
    <submittedName>
        <fullName evidence="5">Extracellular solute-binding protein</fullName>
    </submittedName>
</protein>
<dbReference type="SUPFAM" id="SSF53850">
    <property type="entry name" value="Periplasmic binding protein-like II"/>
    <property type="match status" value="1"/>
</dbReference>
<dbReference type="PANTHER" id="PTHR30061">
    <property type="entry name" value="MALTOSE-BINDING PERIPLASMIC PROTEIN"/>
    <property type="match status" value="1"/>
</dbReference>
<comment type="similarity">
    <text evidence="1">Belongs to the bacterial solute-binding protein 1 family.</text>
</comment>
<dbReference type="EMBL" id="JAMQGM010000039">
    <property type="protein sequence ID" value="MCM2579388.1"/>
    <property type="molecule type" value="Genomic_DNA"/>
</dbReference>